<accession>A0A7R9VEU8</accession>
<reference evidence="2" key="1">
    <citation type="submission" date="2021-01" db="EMBL/GenBank/DDBJ databases">
        <authorList>
            <person name="Corre E."/>
            <person name="Pelletier E."/>
            <person name="Niang G."/>
            <person name="Scheremetjew M."/>
            <person name="Finn R."/>
            <person name="Kale V."/>
            <person name="Holt S."/>
            <person name="Cochrane G."/>
            <person name="Meng A."/>
            <person name="Brown T."/>
            <person name="Cohen L."/>
        </authorList>
    </citation>
    <scope>NUCLEOTIDE SEQUENCE</scope>
    <source>
        <strain evidence="2">CCMP147</strain>
    </source>
</reference>
<feature type="region of interest" description="Disordered" evidence="1">
    <location>
        <begin position="51"/>
        <end position="95"/>
    </location>
</feature>
<feature type="compositionally biased region" description="Basic and acidic residues" evidence="1">
    <location>
        <begin position="52"/>
        <end position="76"/>
    </location>
</feature>
<dbReference type="AlphaFoldDB" id="A0A7R9VEU8"/>
<sequence>MGGLHGNMLGDEARLTDRSETGNKWGLTDGSDVALATVGALDEALLGVPDGSELHVKDRSPEEVELGEIKGCERGPNKNAVEQDETSKQDDREVLDDNTALRLLLQTEHVEWP</sequence>
<evidence type="ECO:0000256" key="1">
    <source>
        <dbReference type="SAM" id="MobiDB-lite"/>
    </source>
</evidence>
<protein>
    <submittedName>
        <fullName evidence="2">Uncharacterized protein</fullName>
    </submittedName>
</protein>
<organism evidence="2">
    <name type="scientific">Pseudictyota dubia</name>
    <dbReference type="NCBI Taxonomy" id="2749911"/>
    <lineage>
        <taxon>Eukaryota</taxon>
        <taxon>Sar</taxon>
        <taxon>Stramenopiles</taxon>
        <taxon>Ochrophyta</taxon>
        <taxon>Bacillariophyta</taxon>
        <taxon>Mediophyceae</taxon>
        <taxon>Biddulphiophycidae</taxon>
        <taxon>Eupodiscales</taxon>
        <taxon>Odontellaceae</taxon>
        <taxon>Pseudictyota</taxon>
    </lineage>
</organism>
<proteinExistence type="predicted"/>
<name>A0A7R9VEU8_9STRA</name>
<feature type="region of interest" description="Disordered" evidence="1">
    <location>
        <begin position="1"/>
        <end position="26"/>
    </location>
</feature>
<evidence type="ECO:0000313" key="2">
    <source>
        <dbReference type="EMBL" id="CAD8293374.1"/>
    </source>
</evidence>
<gene>
    <name evidence="2" type="ORF">TDUB1175_LOCUS1438</name>
</gene>
<dbReference type="EMBL" id="HBED01002981">
    <property type="protein sequence ID" value="CAD8293374.1"/>
    <property type="molecule type" value="Transcribed_RNA"/>
</dbReference>
<feature type="compositionally biased region" description="Basic and acidic residues" evidence="1">
    <location>
        <begin position="11"/>
        <end position="21"/>
    </location>
</feature>